<reference evidence="7" key="1">
    <citation type="submission" date="2023-06" db="EMBL/GenBank/DDBJ databases">
        <authorList>
            <person name="Kurt Z."/>
        </authorList>
    </citation>
    <scope>NUCLEOTIDE SEQUENCE</scope>
</reference>
<dbReference type="SMART" id="SM00320">
    <property type="entry name" value="WD40"/>
    <property type="match status" value="10"/>
</dbReference>
<keyword evidence="9" id="KW-1185">Reference proteome</keyword>
<feature type="repeat" description="WD" evidence="3">
    <location>
        <begin position="1179"/>
        <end position="1220"/>
    </location>
</feature>
<dbReference type="Proteomes" id="UP001642409">
    <property type="component" value="Unassembled WGS sequence"/>
</dbReference>
<evidence type="ECO:0000313" key="8">
    <source>
        <dbReference type="EMBL" id="CAL6005691.1"/>
    </source>
</evidence>
<feature type="repeat" description="WD" evidence="3">
    <location>
        <begin position="1014"/>
        <end position="1055"/>
    </location>
</feature>
<feature type="compositionally biased region" description="Low complexity" evidence="5">
    <location>
        <begin position="1"/>
        <end position="17"/>
    </location>
</feature>
<dbReference type="SUPFAM" id="SSF141571">
    <property type="entry name" value="Pentapeptide repeat-like"/>
    <property type="match status" value="1"/>
</dbReference>
<sequence length="1552" mass="177774">MGCSSSLNTTNQNSSNSAKITSDSKSDAKILKLISAFQDAINSGEINQQRSSLYEMKQNALELSQNSANPSQVVDKLLDLVLNTSTPQFQKEITHTAQLFVHQVYVNKKDGAPVAQNVKTAWIDKITSIRNVISKSMEKSELEFELDCCEACIKILGEGQSDTKMQVFDFITQIGQCATGDYSSKDYSSVITLGKSIISKLGEVTFNKIDEKWVLPVITNYYTLYLMKNKPDLIQTILDQLKLEHEWHITYSGLDVLENFLEINQTLNSELIEVLTKLSSSAKKIKETNQWRIRDKVAKICIRAGEPHASQLQTVYIKMLATERDLNVRRTLNNEAYIKKQKKQLQDCWEKNQASQEQEISAECLKLGEIQKLLEGKETSPEQKEMYEQELKDIKENVRLLQNMEQLIEVKSNSLEALQHLIARQDQVLSQISNSLQKVEQAVCGRNAQQLVKSIFDYYMKESENWKPRLSMYIPEKAVTSINDVEDLSKAVDVDEQFSNFLKNDEQKVMLIQGGAGTGKTIYCQYLITQLLQSKQIVPVYISLPQLQNWEKQMVEETLSELRFSQTEILTLQQSKTHLLFVVDGYDEVRSYKRLYDPNSLLNWNCKALFTCRSSHLANDKFYYKYFISAKFELKMFADLTLVHFDDKQIQDYLQRFCAKLEQNSKLTPEWKSWKTYQNNINQVPGLRALVQNPFILSMIVSVLPNIMQKHDTKQTLTSLDLYEAFVQQWFELEEERMYTNNVNTDVTNLQKEYRDYSYRLASKMMDSVKTVVEYNKDDKQNPWRQFFDQNDPRVTTVRRGVPLNISQRFYSFIHKSIQEYFVAKNGQKSIELIADTYDEKLLDCSINTHNIVDRGVFGFYSQIILRFPEFKHKLYKVIEMSKTNQKVSIAAANAITILNCANESFKNADFRNIKIPGANLSLAMMDGADLSGADLSNVDLQSAWLQKAKFDNANMKNVEFGQKAYVDNYSFVNRVKYSKSQKYFASSIGDIKEFKEQKVKIYNSQTLEILLTMTDHQNDVTGIAFSPDDKYFISCSKDQTIQVYIVEQWQHVHSIRQDSAIITVDFSKDGKYIICGSGRFVFLYSADDYSLVNTFGKHYKNVITVEFSNDCQYFVSAGEGFFQVWEVESGIPVQTVEDIDNTIYHAVFSPDDSQIVCAFSDNTIKIWNFKSYDSINVLRGHASKVMCLAFSPNGQYLVSGCEDGTMILWDAKSFEIIKSMNAHVRLISSIQFLNDNETVMSGSWDGLVKFTSIKSVPLIKSLPGHAGEIARIQYSNNFKFIVSCSMDCSIKLWNPENGSLIKTLIGHTDVVCEVSLSKDDNYLISTSRDCTVKLWNLKTFKCIRTVNLDSVAFSVEYNKDDQMIAVSGFSGQVQIFDIRNPGNCSIIDLDGPIMTVKYSHDYSKLAATGPNANIYIMDTATGDTLVQTKDLEMNFFDLAFSEDDQFVYACEKPDPKSMRMWDINGKLIREQFSEGEYSEIFEAQQTSPDGKRVKIFKNCVQQTDAKTGEMLWISGEYTLNMLGCSFEGVQNISQENKMLMEQYRIAREKII</sequence>
<dbReference type="Pfam" id="PF00400">
    <property type="entry name" value="WD40"/>
    <property type="match status" value="7"/>
</dbReference>
<dbReference type="InterPro" id="IPR007111">
    <property type="entry name" value="NACHT_NTPase"/>
</dbReference>
<evidence type="ECO:0000256" key="5">
    <source>
        <dbReference type="SAM" id="MobiDB-lite"/>
    </source>
</evidence>
<dbReference type="EMBL" id="CATOUU010000517">
    <property type="protein sequence ID" value="CAI9932355.1"/>
    <property type="molecule type" value="Genomic_DNA"/>
</dbReference>
<feature type="repeat" description="WD" evidence="3">
    <location>
        <begin position="1137"/>
        <end position="1178"/>
    </location>
</feature>
<organism evidence="7">
    <name type="scientific">Hexamita inflata</name>
    <dbReference type="NCBI Taxonomy" id="28002"/>
    <lineage>
        <taxon>Eukaryota</taxon>
        <taxon>Metamonada</taxon>
        <taxon>Diplomonadida</taxon>
        <taxon>Hexamitidae</taxon>
        <taxon>Hexamitinae</taxon>
        <taxon>Hexamita</taxon>
    </lineage>
</organism>
<feature type="domain" description="NACHT" evidence="6">
    <location>
        <begin position="509"/>
        <end position="597"/>
    </location>
</feature>
<feature type="coiled-coil region" evidence="4">
    <location>
        <begin position="384"/>
        <end position="421"/>
    </location>
</feature>
<dbReference type="PROSITE" id="PS50294">
    <property type="entry name" value="WD_REPEATS_REGION"/>
    <property type="match status" value="4"/>
</dbReference>
<evidence type="ECO:0000256" key="4">
    <source>
        <dbReference type="SAM" id="Coils"/>
    </source>
</evidence>
<gene>
    <name evidence="8" type="ORF">HINF_LOCUS19617</name>
    <name evidence="7" type="ORF">HINF_LOCUS20000</name>
</gene>
<proteinExistence type="predicted"/>
<dbReference type="InterPro" id="IPR050349">
    <property type="entry name" value="WD_LIS1/nudF_dynein_reg"/>
</dbReference>
<dbReference type="EMBL" id="CAXDID020000052">
    <property type="protein sequence ID" value="CAL6005691.1"/>
    <property type="molecule type" value="Genomic_DNA"/>
</dbReference>
<keyword evidence="2" id="KW-0677">Repeat</keyword>
<keyword evidence="1 3" id="KW-0853">WD repeat</keyword>
<name>A0AA86P6D4_9EUKA</name>
<dbReference type="SUPFAM" id="SSF50978">
    <property type="entry name" value="WD40 repeat-like"/>
    <property type="match status" value="2"/>
</dbReference>
<evidence type="ECO:0000259" key="6">
    <source>
        <dbReference type="Pfam" id="PF05729"/>
    </source>
</evidence>
<reference evidence="8 9" key="2">
    <citation type="submission" date="2024-07" db="EMBL/GenBank/DDBJ databases">
        <authorList>
            <person name="Akdeniz Z."/>
        </authorList>
    </citation>
    <scope>NUCLEOTIDE SEQUENCE [LARGE SCALE GENOMIC DNA]</scope>
</reference>
<dbReference type="InterPro" id="IPR001646">
    <property type="entry name" value="5peptide_repeat"/>
</dbReference>
<dbReference type="InterPro" id="IPR001680">
    <property type="entry name" value="WD40_rpt"/>
</dbReference>
<dbReference type="SUPFAM" id="SSF52540">
    <property type="entry name" value="P-loop containing nucleoside triphosphate hydrolases"/>
    <property type="match status" value="1"/>
</dbReference>
<feature type="repeat" description="WD" evidence="3">
    <location>
        <begin position="1263"/>
        <end position="1304"/>
    </location>
</feature>
<dbReference type="CDD" id="cd00200">
    <property type="entry name" value="WD40"/>
    <property type="match status" value="1"/>
</dbReference>
<dbReference type="PROSITE" id="PS00678">
    <property type="entry name" value="WD_REPEATS_1"/>
    <property type="match status" value="2"/>
</dbReference>
<dbReference type="Pfam" id="PF05729">
    <property type="entry name" value="NACHT"/>
    <property type="match status" value="1"/>
</dbReference>
<dbReference type="InterPro" id="IPR036322">
    <property type="entry name" value="WD40_repeat_dom_sf"/>
</dbReference>
<comment type="caution">
    <text evidence="7">The sequence shown here is derived from an EMBL/GenBank/DDBJ whole genome shotgun (WGS) entry which is preliminary data.</text>
</comment>
<evidence type="ECO:0000256" key="2">
    <source>
        <dbReference type="ARBA" id="ARBA00022737"/>
    </source>
</evidence>
<dbReference type="InterPro" id="IPR019775">
    <property type="entry name" value="WD40_repeat_CS"/>
</dbReference>
<accession>A0AA86P6D4</accession>
<dbReference type="PANTHER" id="PTHR44129">
    <property type="entry name" value="WD REPEAT-CONTAINING PROTEIN POP1"/>
    <property type="match status" value="1"/>
</dbReference>
<evidence type="ECO:0000313" key="7">
    <source>
        <dbReference type="EMBL" id="CAI9932355.1"/>
    </source>
</evidence>
<dbReference type="Gene3D" id="2.160.20.80">
    <property type="entry name" value="E3 ubiquitin-protein ligase SopA"/>
    <property type="match status" value="1"/>
</dbReference>
<evidence type="ECO:0000313" key="9">
    <source>
        <dbReference type="Proteomes" id="UP001642409"/>
    </source>
</evidence>
<evidence type="ECO:0000256" key="1">
    <source>
        <dbReference type="ARBA" id="ARBA00022574"/>
    </source>
</evidence>
<dbReference type="Gene3D" id="3.40.50.300">
    <property type="entry name" value="P-loop containing nucleotide triphosphate hydrolases"/>
    <property type="match status" value="1"/>
</dbReference>
<dbReference type="Gene3D" id="2.130.10.10">
    <property type="entry name" value="YVTN repeat-like/Quinoprotein amine dehydrogenase"/>
    <property type="match status" value="3"/>
</dbReference>
<dbReference type="Pfam" id="PF00805">
    <property type="entry name" value="Pentapeptide"/>
    <property type="match status" value="1"/>
</dbReference>
<feature type="region of interest" description="Disordered" evidence="5">
    <location>
        <begin position="1"/>
        <end position="21"/>
    </location>
</feature>
<protein>
    <submittedName>
        <fullName evidence="7">Pentapeptide repeats-containing protein</fullName>
    </submittedName>
    <submittedName>
        <fullName evidence="8">Pentapeptide_repeats-containing protein</fullName>
    </submittedName>
</protein>
<evidence type="ECO:0000256" key="3">
    <source>
        <dbReference type="PROSITE-ProRule" id="PRU00221"/>
    </source>
</evidence>
<dbReference type="InterPro" id="IPR027417">
    <property type="entry name" value="P-loop_NTPase"/>
</dbReference>
<keyword evidence="4" id="KW-0175">Coiled coil</keyword>
<dbReference type="InterPro" id="IPR015943">
    <property type="entry name" value="WD40/YVTN_repeat-like_dom_sf"/>
</dbReference>
<dbReference type="PROSITE" id="PS50082">
    <property type="entry name" value="WD_REPEATS_2"/>
    <property type="match status" value="5"/>
</dbReference>
<feature type="repeat" description="WD" evidence="3">
    <location>
        <begin position="1305"/>
        <end position="1346"/>
    </location>
</feature>